<dbReference type="EMBL" id="UGPL01000006">
    <property type="protein sequence ID" value="STY65100.1"/>
    <property type="molecule type" value="Genomic_DNA"/>
</dbReference>
<gene>
    <name evidence="1" type="ORF">NCTC9380_00356</name>
    <name evidence="2" type="ORF">NCTC9380_00366</name>
</gene>
<protein>
    <submittedName>
        <fullName evidence="2">Uncharacterized protein</fullName>
    </submittedName>
</protein>
<dbReference type="Proteomes" id="UP000254031">
    <property type="component" value="Unassembled WGS sequence"/>
</dbReference>
<dbReference type="AlphaFoldDB" id="A0A378N9N3"/>
<sequence>MPSKHIDELTWKKIQDEHVKAVVLTKKSFKDTEILKILIKKGLETIDDEDYLKYALNKQ</sequence>
<dbReference type="RefSeq" id="WP_020824064.1">
    <property type="nucleotide sequence ID" value="NZ_CP017498.1"/>
</dbReference>
<evidence type="ECO:0000313" key="2">
    <source>
        <dbReference type="EMBL" id="STY65110.1"/>
    </source>
</evidence>
<evidence type="ECO:0000313" key="3">
    <source>
        <dbReference type="Proteomes" id="UP000254031"/>
    </source>
</evidence>
<reference evidence="2 3" key="1">
    <citation type="submission" date="2018-06" db="EMBL/GenBank/DDBJ databases">
        <authorList>
            <consortium name="Pathogen Informatics"/>
            <person name="Doyle S."/>
        </authorList>
    </citation>
    <scope>NUCLEOTIDE SEQUENCE [LARGE SCALE GENOMIC DNA]</scope>
    <source>
        <strain evidence="2 3">NCTC9380</strain>
    </source>
</reference>
<name>A0A378N9N3_MANHA</name>
<accession>A0A378N9N3</accession>
<organism evidence="2 3">
    <name type="scientific">Mannheimia haemolytica</name>
    <name type="common">Pasteurella haemolytica</name>
    <dbReference type="NCBI Taxonomy" id="75985"/>
    <lineage>
        <taxon>Bacteria</taxon>
        <taxon>Pseudomonadati</taxon>
        <taxon>Pseudomonadota</taxon>
        <taxon>Gammaproteobacteria</taxon>
        <taxon>Pasteurellales</taxon>
        <taxon>Pasteurellaceae</taxon>
        <taxon>Mannheimia</taxon>
    </lineage>
</organism>
<dbReference type="EMBL" id="UGPL01000006">
    <property type="protein sequence ID" value="STY65110.1"/>
    <property type="molecule type" value="Genomic_DNA"/>
</dbReference>
<evidence type="ECO:0000313" key="1">
    <source>
        <dbReference type="EMBL" id="STY65100.1"/>
    </source>
</evidence>
<proteinExistence type="predicted"/>